<proteinExistence type="inferred from homology"/>
<sequence>MTKKKHLYEVDLMRCFFMFGVVLNHVTSTFAAALGNKDTAAGRVLVSTHLILHFPRFGFMFITGLVLFLSYYGRPEKQNWPQFWKKRYIGSGIPYLFWNGVFLAFLLLSSGTFSWNSWFTGWLDAISKGNQFYFYYIFLMFQLYLIFPLVLKLFDLFKNHLNLLLALSAVLQLGLMVWAKYFYPSMDHSSWPYLLKYYGNNIIFYQFYFILGGWAWCHYNQLTRWLLQNRGLVFKTTALTAVGTLLLYQFNVRALHLSQHSANLIHQPYMMVYAVTMIATIFTLCLLYAEKRSSWLEKKPAFIHWVDRSSAISFGVYLVHSISIVLLSNVLEQVQLNQWIILALLPLGYAACLGLTWLIADFLYMTPPFGRLIGRPNGRKLIARFKGEIS</sequence>
<comment type="subcellular location">
    <subcellularLocation>
        <location evidence="1">Cell membrane</location>
        <topology evidence="1">Multi-pass membrane protein</topology>
    </subcellularLocation>
</comment>
<accession>A0ABQ3W5Q4</accession>
<comment type="caution">
    <text evidence="9">The sequence shown here is derived from an EMBL/GenBank/DDBJ whole genome shotgun (WGS) entry which is preliminary data.</text>
</comment>
<reference evidence="10" key="1">
    <citation type="submission" date="2021-01" db="EMBL/GenBank/DDBJ databases">
        <title>Draft genome sequence of Nasalis larvatus strain YZ03.</title>
        <authorList>
            <person name="Suzuki-Hashido N."/>
            <person name="Tsuchida S."/>
            <person name="Hayakawa T."/>
        </authorList>
    </citation>
    <scope>NUCLEOTIDE SEQUENCE [LARGE SCALE GENOMIC DNA]</scope>
    <source>
        <strain evidence="10">YZ03</strain>
    </source>
</reference>
<feature type="transmembrane region" description="Helical" evidence="7">
    <location>
        <begin position="54"/>
        <end position="72"/>
    </location>
</feature>
<evidence type="ECO:0000256" key="4">
    <source>
        <dbReference type="ARBA" id="ARBA00022692"/>
    </source>
</evidence>
<evidence type="ECO:0000313" key="9">
    <source>
        <dbReference type="EMBL" id="GHW00429.1"/>
    </source>
</evidence>
<evidence type="ECO:0000256" key="6">
    <source>
        <dbReference type="ARBA" id="ARBA00023136"/>
    </source>
</evidence>
<keyword evidence="3" id="KW-1003">Cell membrane</keyword>
<protein>
    <submittedName>
        <fullName evidence="9">Acyltransferase</fullName>
    </submittedName>
</protein>
<feature type="transmembrane region" description="Helical" evidence="7">
    <location>
        <begin position="133"/>
        <end position="151"/>
    </location>
</feature>
<dbReference type="Proteomes" id="UP000616547">
    <property type="component" value="Unassembled WGS sequence"/>
</dbReference>
<feature type="transmembrane region" description="Helical" evidence="7">
    <location>
        <begin position="310"/>
        <end position="327"/>
    </location>
</feature>
<name>A0ABQ3W5Q4_9LACO</name>
<gene>
    <name evidence="9" type="ORF">lacNasYZ03_01160</name>
</gene>
<keyword evidence="6 7" id="KW-0472">Membrane</keyword>
<feature type="domain" description="Acyltransferase 3" evidence="8">
    <location>
        <begin position="8"/>
        <end position="359"/>
    </location>
</feature>
<dbReference type="RefSeq" id="WP_201331661.1">
    <property type="nucleotide sequence ID" value="NZ_BOCG01000105.1"/>
</dbReference>
<organism evidence="9 10">
    <name type="scientific">Lactobacillus nasalidis</name>
    <dbReference type="NCBI Taxonomy" id="2797258"/>
    <lineage>
        <taxon>Bacteria</taxon>
        <taxon>Bacillati</taxon>
        <taxon>Bacillota</taxon>
        <taxon>Bacilli</taxon>
        <taxon>Lactobacillales</taxon>
        <taxon>Lactobacillaceae</taxon>
        <taxon>Lactobacillus</taxon>
    </lineage>
</organism>
<feature type="transmembrane region" description="Helical" evidence="7">
    <location>
        <begin position="93"/>
        <end position="113"/>
    </location>
</feature>
<keyword evidence="9" id="KW-0808">Transferase</keyword>
<evidence type="ECO:0000259" key="8">
    <source>
        <dbReference type="Pfam" id="PF01757"/>
    </source>
</evidence>
<dbReference type="InterPro" id="IPR002656">
    <property type="entry name" value="Acyl_transf_3_dom"/>
</dbReference>
<keyword evidence="5 7" id="KW-1133">Transmembrane helix</keyword>
<dbReference type="PANTHER" id="PTHR40074">
    <property type="entry name" value="O-ACETYLTRANSFERASE WECH"/>
    <property type="match status" value="1"/>
</dbReference>
<keyword evidence="4 7" id="KW-0812">Transmembrane</keyword>
<feature type="transmembrane region" description="Helical" evidence="7">
    <location>
        <begin position="270"/>
        <end position="289"/>
    </location>
</feature>
<evidence type="ECO:0000256" key="2">
    <source>
        <dbReference type="ARBA" id="ARBA00007400"/>
    </source>
</evidence>
<keyword evidence="9" id="KW-0012">Acyltransferase</keyword>
<feature type="transmembrane region" description="Helical" evidence="7">
    <location>
        <begin position="203"/>
        <end position="220"/>
    </location>
</feature>
<feature type="transmembrane region" description="Helical" evidence="7">
    <location>
        <begin position="12"/>
        <end position="34"/>
    </location>
</feature>
<evidence type="ECO:0000313" key="10">
    <source>
        <dbReference type="Proteomes" id="UP000616547"/>
    </source>
</evidence>
<feature type="transmembrane region" description="Helical" evidence="7">
    <location>
        <begin position="232"/>
        <end position="250"/>
    </location>
</feature>
<evidence type="ECO:0000256" key="7">
    <source>
        <dbReference type="SAM" id="Phobius"/>
    </source>
</evidence>
<dbReference type="Pfam" id="PF01757">
    <property type="entry name" value="Acyl_transf_3"/>
    <property type="match status" value="1"/>
</dbReference>
<dbReference type="PANTHER" id="PTHR40074:SF2">
    <property type="entry name" value="O-ACETYLTRANSFERASE WECH"/>
    <property type="match status" value="1"/>
</dbReference>
<dbReference type="EMBL" id="BOCI01000029">
    <property type="protein sequence ID" value="GHW00429.1"/>
    <property type="molecule type" value="Genomic_DNA"/>
</dbReference>
<dbReference type="GO" id="GO:0016746">
    <property type="term" value="F:acyltransferase activity"/>
    <property type="evidence" value="ECO:0007669"/>
    <property type="project" value="UniProtKB-KW"/>
</dbReference>
<feature type="transmembrane region" description="Helical" evidence="7">
    <location>
        <begin position="163"/>
        <end position="183"/>
    </location>
</feature>
<keyword evidence="10" id="KW-1185">Reference proteome</keyword>
<evidence type="ECO:0000256" key="1">
    <source>
        <dbReference type="ARBA" id="ARBA00004651"/>
    </source>
</evidence>
<evidence type="ECO:0000256" key="3">
    <source>
        <dbReference type="ARBA" id="ARBA00022475"/>
    </source>
</evidence>
<evidence type="ECO:0000256" key="5">
    <source>
        <dbReference type="ARBA" id="ARBA00022989"/>
    </source>
</evidence>
<comment type="similarity">
    <text evidence="2">Belongs to the acyltransferase 3 family.</text>
</comment>
<feature type="transmembrane region" description="Helical" evidence="7">
    <location>
        <begin position="339"/>
        <end position="365"/>
    </location>
</feature>